<reference evidence="2" key="1">
    <citation type="submission" date="2016-02" db="EMBL/GenBank/DDBJ databases">
        <title>WGS assembly of Manihot esculenta.</title>
        <authorList>
            <person name="Bredeson J.V."/>
            <person name="Prochnik S.E."/>
            <person name="Lyons J.B."/>
            <person name="Schmutz J."/>
            <person name="Grimwood J."/>
            <person name="Vrebalov J."/>
            <person name="Bart R.S."/>
            <person name="Amuge T."/>
            <person name="Ferguson M.E."/>
            <person name="Green R."/>
            <person name="Putnam N."/>
            <person name="Stites J."/>
            <person name="Rounsley S."/>
            <person name="Rokhsar D.S."/>
        </authorList>
    </citation>
    <scope>NUCLEOTIDE SEQUENCE [LARGE SCALE GENOMIC DNA]</scope>
    <source>
        <tissue evidence="2">Leaf</tissue>
    </source>
</reference>
<keyword evidence="1" id="KW-1133">Transmembrane helix</keyword>
<name>A0A2C9VJ02_MANES</name>
<keyword evidence="1" id="KW-0812">Transmembrane</keyword>
<evidence type="ECO:0000256" key="1">
    <source>
        <dbReference type="SAM" id="Phobius"/>
    </source>
</evidence>
<proteinExistence type="predicted"/>
<organism evidence="2">
    <name type="scientific">Manihot esculenta</name>
    <name type="common">Cassava</name>
    <name type="synonym">Jatropha manihot</name>
    <dbReference type="NCBI Taxonomy" id="3983"/>
    <lineage>
        <taxon>Eukaryota</taxon>
        <taxon>Viridiplantae</taxon>
        <taxon>Streptophyta</taxon>
        <taxon>Embryophyta</taxon>
        <taxon>Tracheophyta</taxon>
        <taxon>Spermatophyta</taxon>
        <taxon>Magnoliopsida</taxon>
        <taxon>eudicotyledons</taxon>
        <taxon>Gunneridae</taxon>
        <taxon>Pentapetalae</taxon>
        <taxon>rosids</taxon>
        <taxon>fabids</taxon>
        <taxon>Malpighiales</taxon>
        <taxon>Euphorbiaceae</taxon>
        <taxon>Crotonoideae</taxon>
        <taxon>Manihoteae</taxon>
        <taxon>Manihot</taxon>
    </lineage>
</organism>
<dbReference type="AlphaFoldDB" id="A0A2C9VJ02"/>
<keyword evidence="1" id="KW-0472">Membrane</keyword>
<sequence>MYHHKTRPTSPSWKKWISNLSSSVIANIFAMGEDPRKKGAATYLSLHIFHHFHLLPPHFRWRIKGSSRNFTDGGSLSMDLYHLKSFSFGFFFSFINFMFCLFYFEIFFVNIMISE</sequence>
<evidence type="ECO:0000313" key="2">
    <source>
        <dbReference type="EMBL" id="OAY45462.1"/>
    </source>
</evidence>
<protein>
    <submittedName>
        <fullName evidence="2">Uncharacterized protein</fullName>
    </submittedName>
</protein>
<feature type="transmembrane region" description="Helical" evidence="1">
    <location>
        <begin position="88"/>
        <end position="113"/>
    </location>
</feature>
<accession>A0A2C9VJ02</accession>
<dbReference type="EMBL" id="CM004393">
    <property type="protein sequence ID" value="OAY45462.1"/>
    <property type="molecule type" value="Genomic_DNA"/>
</dbReference>
<gene>
    <name evidence="2" type="ORF">MANES_07G062600</name>
</gene>